<organism evidence="3 4">
    <name type="scientific">Ramlibacter aquaticus</name>
    <dbReference type="NCBI Taxonomy" id="2780094"/>
    <lineage>
        <taxon>Bacteria</taxon>
        <taxon>Pseudomonadati</taxon>
        <taxon>Pseudomonadota</taxon>
        <taxon>Betaproteobacteria</taxon>
        <taxon>Burkholderiales</taxon>
        <taxon>Comamonadaceae</taxon>
        <taxon>Ramlibacter</taxon>
    </lineage>
</organism>
<evidence type="ECO:0000313" key="3">
    <source>
        <dbReference type="EMBL" id="MBE7939855.1"/>
    </source>
</evidence>
<proteinExistence type="predicted"/>
<comment type="caution">
    <text evidence="3">The sequence shown here is derived from an EMBL/GenBank/DDBJ whole genome shotgun (WGS) entry which is preliminary data.</text>
</comment>
<evidence type="ECO:0000256" key="1">
    <source>
        <dbReference type="SAM" id="SignalP"/>
    </source>
</evidence>
<dbReference type="Proteomes" id="UP000715965">
    <property type="component" value="Unassembled WGS sequence"/>
</dbReference>
<gene>
    <name evidence="3" type="ORF">IM725_04615</name>
</gene>
<keyword evidence="4" id="KW-1185">Reference proteome</keyword>
<feature type="signal peptide" evidence="1">
    <location>
        <begin position="1"/>
        <end position="19"/>
    </location>
</feature>
<dbReference type="EMBL" id="JADDOJ010000012">
    <property type="protein sequence ID" value="MBE7939855.1"/>
    <property type="molecule type" value="Genomic_DNA"/>
</dbReference>
<evidence type="ECO:0000313" key="4">
    <source>
        <dbReference type="Proteomes" id="UP000715965"/>
    </source>
</evidence>
<accession>A0ABR9SBY7</accession>
<protein>
    <submittedName>
        <fullName evidence="3">DUF4399 domain-containing protein</fullName>
    </submittedName>
</protein>
<feature type="domain" description="DUF4399" evidence="2">
    <location>
        <begin position="179"/>
        <end position="245"/>
    </location>
</feature>
<feature type="domain" description="DUF4399" evidence="2">
    <location>
        <begin position="57"/>
        <end position="144"/>
    </location>
</feature>
<name>A0ABR9SBY7_9BURK</name>
<sequence length="272" mass="29476">MRSFLSRLLLALLPGVAVAQPLAPVHPWVVPPPDLQPAARFTNLTDGQTLDSPFVARFGLALRGLVPAGHEAGTNGHHHLLVNQSLPLDFSKPLPFTDHYIHFGKGQMETVLDLPPGDYDLRLLLADKGHIPFFVYSKPVHVHVAHRRSGVAPASLTGPQRVEIVEPADRAELHDAFRVAFHASGFNVSSAAAQVPGTGHFRLAAEGHGARPEVMDFRGGETEAWIRPPTGDWRLRLEFIDNATGATLATSPTVALHEDTHGSQKVAHVAQR</sequence>
<dbReference type="InterPro" id="IPR025512">
    <property type="entry name" value="DUF4399"/>
</dbReference>
<feature type="chain" id="PRO_5046581033" evidence="1">
    <location>
        <begin position="20"/>
        <end position="272"/>
    </location>
</feature>
<keyword evidence="1" id="KW-0732">Signal</keyword>
<dbReference type="Pfam" id="PF14347">
    <property type="entry name" value="DUF4399"/>
    <property type="match status" value="2"/>
</dbReference>
<evidence type="ECO:0000259" key="2">
    <source>
        <dbReference type="Pfam" id="PF14347"/>
    </source>
</evidence>
<reference evidence="3 4" key="1">
    <citation type="submission" date="2020-10" db="EMBL/GenBank/DDBJ databases">
        <title>Draft genome of Ramlibacter aquaticus LMG 30558.</title>
        <authorList>
            <person name="Props R."/>
        </authorList>
    </citation>
    <scope>NUCLEOTIDE SEQUENCE [LARGE SCALE GENOMIC DNA]</scope>
    <source>
        <strain evidence="3 4">LMG 30558</strain>
    </source>
</reference>